<evidence type="ECO:0000313" key="2">
    <source>
        <dbReference type="EMBL" id="OHB12265.1"/>
    </source>
</evidence>
<evidence type="ECO:0000313" key="3">
    <source>
        <dbReference type="Proteomes" id="UP000176558"/>
    </source>
</evidence>
<gene>
    <name evidence="2" type="ORF">A3G99_00690</name>
</gene>
<dbReference type="EMBL" id="MHWT01000019">
    <property type="protein sequence ID" value="OHB12265.1"/>
    <property type="molecule type" value="Genomic_DNA"/>
</dbReference>
<dbReference type="InterPro" id="IPR043993">
    <property type="entry name" value="T4SS_pilin"/>
</dbReference>
<sequence>MKKVIYSVLTLAPVLGFAQTLNTLDNIIAFIQRTVRTLIPIFFGLAIVYFFWGLIKYIKAAGDPKAAAEGKSIMIWGVIAIAVMASIWGLVVWLQGVFGITNVGSVTPPGVIGL</sequence>
<keyword evidence="1" id="KW-0812">Transmembrane</keyword>
<dbReference type="AlphaFoldDB" id="A0A1G2US83"/>
<name>A0A1G2US83_9BACT</name>
<protein>
    <submittedName>
        <fullName evidence="2">Uncharacterized protein</fullName>
    </submittedName>
</protein>
<proteinExistence type="predicted"/>
<reference evidence="2 3" key="1">
    <citation type="journal article" date="2016" name="Nat. Commun.">
        <title>Thousands of microbial genomes shed light on interconnected biogeochemical processes in an aquifer system.</title>
        <authorList>
            <person name="Anantharaman K."/>
            <person name="Brown C.T."/>
            <person name="Hug L.A."/>
            <person name="Sharon I."/>
            <person name="Castelle C.J."/>
            <person name="Probst A.J."/>
            <person name="Thomas B.C."/>
            <person name="Singh A."/>
            <person name="Wilkins M.J."/>
            <person name="Karaoz U."/>
            <person name="Brodie E.L."/>
            <person name="Williams K.H."/>
            <person name="Hubbard S.S."/>
            <person name="Banfield J.F."/>
        </authorList>
    </citation>
    <scope>NUCLEOTIDE SEQUENCE [LARGE SCALE GENOMIC DNA]</scope>
</reference>
<comment type="caution">
    <text evidence="2">The sequence shown here is derived from an EMBL/GenBank/DDBJ whole genome shotgun (WGS) entry which is preliminary data.</text>
</comment>
<evidence type="ECO:0000256" key="1">
    <source>
        <dbReference type="SAM" id="Phobius"/>
    </source>
</evidence>
<accession>A0A1G2US83</accession>
<keyword evidence="1" id="KW-1133">Transmembrane helix</keyword>
<dbReference type="Proteomes" id="UP000176558">
    <property type="component" value="Unassembled WGS sequence"/>
</dbReference>
<dbReference type="Pfam" id="PF18895">
    <property type="entry name" value="T4SS_pilin"/>
    <property type="match status" value="1"/>
</dbReference>
<feature type="transmembrane region" description="Helical" evidence="1">
    <location>
        <begin position="73"/>
        <end position="94"/>
    </location>
</feature>
<feature type="transmembrane region" description="Helical" evidence="1">
    <location>
        <begin position="34"/>
        <end position="52"/>
    </location>
</feature>
<organism evidence="2 3">
    <name type="scientific">Candidatus Zambryskibacteria bacterium RIFCSPLOWO2_12_FULL_39_23</name>
    <dbReference type="NCBI Taxonomy" id="1802776"/>
    <lineage>
        <taxon>Bacteria</taxon>
        <taxon>Candidatus Zambryskiibacteriota</taxon>
    </lineage>
</organism>
<keyword evidence="1" id="KW-0472">Membrane</keyword>